<dbReference type="EMBL" id="BMXN01000014">
    <property type="protein sequence ID" value="GGW31666.1"/>
    <property type="molecule type" value="Genomic_DNA"/>
</dbReference>
<feature type="domain" description="Disulphide bond isomerase DsbC/G N-terminal" evidence="8">
    <location>
        <begin position="29"/>
        <end position="98"/>
    </location>
</feature>
<comment type="caution">
    <text evidence="10">The sequence shown here is derived from an EMBL/GenBank/DDBJ whole genome shotgun (WGS) entry which is preliminary data.</text>
</comment>
<keyword evidence="4 7" id="KW-0574">Periplasm</keyword>
<dbReference type="InterPro" id="IPR051470">
    <property type="entry name" value="Thiol:disulfide_interchange"/>
</dbReference>
<dbReference type="PANTHER" id="PTHR35272:SF3">
    <property type="entry name" value="THIOL:DISULFIDE INTERCHANGE PROTEIN DSBC"/>
    <property type="match status" value="1"/>
</dbReference>
<protein>
    <recommendedName>
        <fullName evidence="7">Thiol:disulfide interchange protein</fullName>
    </recommendedName>
</protein>
<evidence type="ECO:0000256" key="2">
    <source>
        <dbReference type="ARBA" id="ARBA00009813"/>
    </source>
</evidence>
<evidence type="ECO:0000256" key="6">
    <source>
        <dbReference type="ARBA" id="ARBA00023284"/>
    </source>
</evidence>
<gene>
    <name evidence="10" type="ORF">GCM10007157_24390</name>
</gene>
<dbReference type="Proteomes" id="UP000623776">
    <property type="component" value="Unassembled WGS sequence"/>
</dbReference>
<dbReference type="Pfam" id="PF10411">
    <property type="entry name" value="DsbC_N"/>
    <property type="match status" value="1"/>
</dbReference>
<evidence type="ECO:0000256" key="3">
    <source>
        <dbReference type="ARBA" id="ARBA00022729"/>
    </source>
</evidence>
<feature type="domain" description="Thioredoxin-like fold" evidence="9">
    <location>
        <begin position="126"/>
        <end position="247"/>
    </location>
</feature>
<keyword evidence="11" id="KW-1185">Reference proteome</keyword>
<keyword evidence="6 7" id="KW-0676">Redox-active center</keyword>
<dbReference type="Pfam" id="PF13098">
    <property type="entry name" value="Thioredoxin_2"/>
    <property type="match status" value="1"/>
</dbReference>
<dbReference type="InterPro" id="IPR009094">
    <property type="entry name" value="DiS-bond_isomerase_DsbC/G_N_sf"/>
</dbReference>
<dbReference type="RefSeq" id="WP_227407516.1">
    <property type="nucleotide sequence ID" value="NZ_BMXN01000014.1"/>
</dbReference>
<dbReference type="InterPro" id="IPR036249">
    <property type="entry name" value="Thioredoxin-like_sf"/>
</dbReference>
<feature type="signal peptide" evidence="7">
    <location>
        <begin position="1"/>
        <end position="29"/>
    </location>
</feature>
<comment type="function">
    <text evidence="7">Required for disulfide bond formation in some periplasmic proteins. Acts by transferring its disulfide bond to other proteins and is reduced in the process.</text>
</comment>
<evidence type="ECO:0000259" key="8">
    <source>
        <dbReference type="Pfam" id="PF10411"/>
    </source>
</evidence>
<dbReference type="Gene3D" id="3.10.450.70">
    <property type="entry name" value="Disulphide bond isomerase, DsbC/G, N-terminal"/>
    <property type="match status" value="1"/>
</dbReference>
<reference evidence="11" key="1">
    <citation type="journal article" date="2019" name="Int. J. Syst. Evol. Microbiol.">
        <title>The Global Catalogue of Microorganisms (GCM) 10K type strain sequencing project: providing services to taxonomists for standard genome sequencing and annotation.</title>
        <authorList>
            <consortium name="The Broad Institute Genomics Platform"/>
            <consortium name="The Broad Institute Genome Sequencing Center for Infectious Disease"/>
            <person name="Wu L."/>
            <person name="Ma J."/>
        </authorList>
    </citation>
    <scope>NUCLEOTIDE SEQUENCE [LARGE SCALE GENOMIC DNA]</scope>
    <source>
        <strain evidence="11">KCTC 22154</strain>
    </source>
</reference>
<organism evidence="10 11">
    <name type="scientific">Vreelandella hamiltonii</name>
    <dbReference type="NCBI Taxonomy" id="502829"/>
    <lineage>
        <taxon>Bacteria</taxon>
        <taxon>Pseudomonadati</taxon>
        <taxon>Pseudomonadota</taxon>
        <taxon>Gammaproteobacteria</taxon>
        <taxon>Oceanospirillales</taxon>
        <taxon>Halomonadaceae</taxon>
        <taxon>Vreelandella</taxon>
    </lineage>
</organism>
<dbReference type="CDD" id="cd03020">
    <property type="entry name" value="DsbA_DsbC_DsbG"/>
    <property type="match status" value="1"/>
</dbReference>
<dbReference type="GO" id="GO:0042597">
    <property type="term" value="C:periplasmic space"/>
    <property type="evidence" value="ECO:0007669"/>
    <property type="project" value="UniProtKB-SubCell"/>
</dbReference>
<evidence type="ECO:0000256" key="4">
    <source>
        <dbReference type="ARBA" id="ARBA00022764"/>
    </source>
</evidence>
<dbReference type="InterPro" id="IPR033954">
    <property type="entry name" value="DiS-bond_Isoase_DsbC/G"/>
</dbReference>
<dbReference type="Gene3D" id="3.40.30.10">
    <property type="entry name" value="Glutaredoxin"/>
    <property type="match status" value="1"/>
</dbReference>
<dbReference type="SUPFAM" id="SSF54423">
    <property type="entry name" value="DsbC/DsbG N-terminal domain-like"/>
    <property type="match status" value="1"/>
</dbReference>
<keyword evidence="3 7" id="KW-0732">Signal</keyword>
<sequence length="252" mass="27321">MRQRMPECVASRAPWWVLAISLLPSLALADATADRLAESLSVNGQPMPVEQVSVTPMEGIYHVRLESGESFYSNADGSHFLVGDLFENADNGLVNLTEQSRNQQRAEALAAIPEDERVIFRGVGEPKATVIVFTDPTCPYCERLHETIPELNERGIAVHYLAFPRAGMSSAAAETLQQVWCSDNRSEAMNQAKERLAIGASARCDNPVAEQYALGQALGVQGTPAIVLPSGQMVPGFVPAERLVAMLGLEDE</sequence>
<proteinExistence type="inferred from homology"/>
<evidence type="ECO:0000256" key="5">
    <source>
        <dbReference type="ARBA" id="ARBA00023157"/>
    </source>
</evidence>
<dbReference type="PANTHER" id="PTHR35272">
    <property type="entry name" value="THIOL:DISULFIDE INTERCHANGE PROTEIN DSBC-RELATED"/>
    <property type="match status" value="1"/>
</dbReference>
<accession>A0A8H9I8F8</accession>
<comment type="similarity">
    <text evidence="2 7">Belongs to the thioredoxin family. DsbC subfamily.</text>
</comment>
<comment type="subcellular location">
    <subcellularLocation>
        <location evidence="1 7">Periplasm</location>
    </subcellularLocation>
</comment>
<dbReference type="InterPro" id="IPR018950">
    <property type="entry name" value="DiS-bond_isomerase_DsbC/G_N"/>
</dbReference>
<dbReference type="InterPro" id="IPR017937">
    <property type="entry name" value="Thioredoxin_CS"/>
</dbReference>
<evidence type="ECO:0000256" key="7">
    <source>
        <dbReference type="RuleBase" id="RU364038"/>
    </source>
</evidence>
<name>A0A8H9I8F8_9GAMM</name>
<dbReference type="SUPFAM" id="SSF52833">
    <property type="entry name" value="Thioredoxin-like"/>
    <property type="match status" value="1"/>
</dbReference>
<evidence type="ECO:0000259" key="9">
    <source>
        <dbReference type="Pfam" id="PF13098"/>
    </source>
</evidence>
<feature type="chain" id="PRO_5034422698" description="Thiol:disulfide interchange protein" evidence="7">
    <location>
        <begin position="30"/>
        <end position="252"/>
    </location>
</feature>
<evidence type="ECO:0000256" key="1">
    <source>
        <dbReference type="ARBA" id="ARBA00004418"/>
    </source>
</evidence>
<evidence type="ECO:0000313" key="11">
    <source>
        <dbReference type="Proteomes" id="UP000623776"/>
    </source>
</evidence>
<keyword evidence="5" id="KW-1015">Disulfide bond</keyword>
<dbReference type="InterPro" id="IPR012336">
    <property type="entry name" value="Thioredoxin-like_fold"/>
</dbReference>
<dbReference type="AlphaFoldDB" id="A0A8H9I8F8"/>
<dbReference type="PROSITE" id="PS00194">
    <property type="entry name" value="THIOREDOXIN_1"/>
    <property type="match status" value="1"/>
</dbReference>
<evidence type="ECO:0000313" key="10">
    <source>
        <dbReference type="EMBL" id="GGW31666.1"/>
    </source>
</evidence>